<keyword evidence="4" id="KW-0732">Signal</keyword>
<accession>A0A5J4Q2F3</accession>
<keyword evidence="2" id="KW-0031">Aminopeptidase</keyword>
<dbReference type="EC" id="3.4.14.-" evidence="6"/>
<proteinExistence type="inferred from homology"/>
<dbReference type="GO" id="GO:0006508">
    <property type="term" value="P:proteolysis"/>
    <property type="evidence" value="ECO:0007669"/>
    <property type="project" value="UniProtKB-KW"/>
</dbReference>
<evidence type="ECO:0000256" key="5">
    <source>
        <dbReference type="ARBA" id="ARBA00022801"/>
    </source>
</evidence>
<evidence type="ECO:0000256" key="2">
    <source>
        <dbReference type="ARBA" id="ARBA00022438"/>
    </source>
</evidence>
<dbReference type="PANTHER" id="PTHR38469">
    <property type="entry name" value="PERIPLASMIC PEPTIDASE SUBFAMILY S1B"/>
    <property type="match status" value="1"/>
</dbReference>
<feature type="non-terminal residue" evidence="6">
    <location>
        <position position="141"/>
    </location>
</feature>
<evidence type="ECO:0000256" key="3">
    <source>
        <dbReference type="ARBA" id="ARBA00022670"/>
    </source>
</evidence>
<evidence type="ECO:0000313" key="6">
    <source>
        <dbReference type="EMBL" id="KAA6316096.1"/>
    </source>
</evidence>
<comment type="similarity">
    <text evidence="1">Belongs to the peptidase S46 family.</text>
</comment>
<dbReference type="GO" id="GO:0008239">
    <property type="term" value="F:dipeptidyl-peptidase activity"/>
    <property type="evidence" value="ECO:0007669"/>
    <property type="project" value="InterPro"/>
</dbReference>
<dbReference type="PANTHER" id="PTHR38469:SF1">
    <property type="entry name" value="PERIPLASMIC PEPTIDASE SUBFAMILY S1B"/>
    <property type="match status" value="1"/>
</dbReference>
<gene>
    <name evidence="6" type="ORF">EZS27_033549</name>
</gene>
<dbReference type="Pfam" id="PF10459">
    <property type="entry name" value="Peptidase_S46"/>
    <property type="match status" value="1"/>
</dbReference>
<keyword evidence="5 6" id="KW-0378">Hydrolase</keyword>
<dbReference type="AlphaFoldDB" id="A0A5J4Q2F3"/>
<evidence type="ECO:0000256" key="1">
    <source>
        <dbReference type="ARBA" id="ARBA00010491"/>
    </source>
</evidence>
<dbReference type="GO" id="GO:0070009">
    <property type="term" value="F:serine-type aminopeptidase activity"/>
    <property type="evidence" value="ECO:0007669"/>
    <property type="project" value="InterPro"/>
</dbReference>
<dbReference type="EMBL" id="SNRY01005004">
    <property type="protein sequence ID" value="KAA6316096.1"/>
    <property type="molecule type" value="Genomic_DNA"/>
</dbReference>
<name>A0A5J4Q2F3_9ZZZZ</name>
<comment type="caution">
    <text evidence="6">The sequence shown here is derived from an EMBL/GenBank/DDBJ whole genome shotgun (WGS) entry which is preliminary data.</text>
</comment>
<sequence length="141" mass="16052">MPQLITMKKFKVTISSILLFLFICMSVHADEGMWMLGNLNKQTRKTMKELGLQMSADELYHPQKPSLKDAIVNFGGFCSGVVVSEEGLVFTNHHCGFNSIQQHSSLENDYIKNGFIAHNRSEELPNPELYVRFLLRTENVS</sequence>
<protein>
    <submittedName>
        <fullName evidence="6">Dipeptidyl-peptidase 7</fullName>
        <ecNumber evidence="6">3.4.14.-</ecNumber>
    </submittedName>
</protein>
<reference evidence="6" key="1">
    <citation type="submission" date="2019-03" db="EMBL/GenBank/DDBJ databases">
        <title>Single cell metagenomics reveals metabolic interactions within the superorganism composed of flagellate Streblomastix strix and complex community of Bacteroidetes bacteria on its surface.</title>
        <authorList>
            <person name="Treitli S.C."/>
            <person name="Kolisko M."/>
            <person name="Husnik F."/>
            <person name="Keeling P."/>
            <person name="Hampl V."/>
        </authorList>
    </citation>
    <scope>NUCLEOTIDE SEQUENCE</scope>
    <source>
        <strain evidence="6">STM</strain>
    </source>
</reference>
<dbReference type="InterPro" id="IPR009003">
    <property type="entry name" value="Peptidase_S1_PA"/>
</dbReference>
<evidence type="ECO:0000256" key="4">
    <source>
        <dbReference type="ARBA" id="ARBA00022729"/>
    </source>
</evidence>
<organism evidence="6">
    <name type="scientific">termite gut metagenome</name>
    <dbReference type="NCBI Taxonomy" id="433724"/>
    <lineage>
        <taxon>unclassified sequences</taxon>
        <taxon>metagenomes</taxon>
        <taxon>organismal metagenomes</taxon>
    </lineage>
</organism>
<dbReference type="SUPFAM" id="SSF50494">
    <property type="entry name" value="Trypsin-like serine proteases"/>
    <property type="match status" value="1"/>
</dbReference>
<dbReference type="InterPro" id="IPR019500">
    <property type="entry name" value="Pep_S46"/>
</dbReference>
<keyword evidence="3" id="KW-0645">Protease</keyword>